<evidence type="ECO:0000256" key="6">
    <source>
        <dbReference type="SAM" id="MobiDB-lite"/>
    </source>
</evidence>
<dbReference type="PANTHER" id="PTHR31791">
    <property type="entry name" value="FRIGIDA-LIKE PROTEIN 3-RELATED"/>
    <property type="match status" value="1"/>
</dbReference>
<protein>
    <recommendedName>
        <fullName evidence="5">FRIGIDA-like protein</fullName>
    </recommendedName>
</protein>
<dbReference type="Gramene" id="QL03p002694:mrna">
    <property type="protein sequence ID" value="QL03p002694:mrna"/>
    <property type="gene ID" value="QL03p002694"/>
</dbReference>
<dbReference type="GO" id="GO:0009908">
    <property type="term" value="P:flower development"/>
    <property type="evidence" value="ECO:0007669"/>
    <property type="project" value="UniProtKB-KW"/>
</dbReference>
<evidence type="ECO:0000256" key="3">
    <source>
        <dbReference type="ARBA" id="ARBA00022782"/>
    </source>
</evidence>
<feature type="region of interest" description="Disordered" evidence="6">
    <location>
        <begin position="109"/>
        <end position="152"/>
    </location>
</feature>
<dbReference type="EMBL" id="LRBV02000003">
    <property type="status" value="NOT_ANNOTATED_CDS"/>
    <property type="molecule type" value="Genomic_DNA"/>
</dbReference>
<name>A0A7N2L3R5_QUELO</name>
<evidence type="ECO:0000313" key="8">
    <source>
        <dbReference type="Proteomes" id="UP000594261"/>
    </source>
</evidence>
<keyword evidence="4 5" id="KW-0287">Flowering</keyword>
<accession>A0A7N2L3R5</accession>
<evidence type="ECO:0000256" key="5">
    <source>
        <dbReference type="RuleBase" id="RU364012"/>
    </source>
</evidence>
<evidence type="ECO:0000256" key="1">
    <source>
        <dbReference type="ARBA" id="ARBA00008956"/>
    </source>
</evidence>
<dbReference type="InParanoid" id="A0A7N2L3R5"/>
<dbReference type="AlphaFoldDB" id="A0A7N2L3R5"/>
<dbReference type="InterPro" id="IPR012474">
    <property type="entry name" value="Frigida"/>
</dbReference>
<dbReference type="Proteomes" id="UP000594261">
    <property type="component" value="Chromosome 3"/>
</dbReference>
<evidence type="ECO:0000313" key="7">
    <source>
        <dbReference type="EnsemblPlants" id="QL03p002694:mrna"/>
    </source>
</evidence>
<organism evidence="7 8">
    <name type="scientific">Quercus lobata</name>
    <name type="common">Valley oak</name>
    <dbReference type="NCBI Taxonomy" id="97700"/>
    <lineage>
        <taxon>Eukaryota</taxon>
        <taxon>Viridiplantae</taxon>
        <taxon>Streptophyta</taxon>
        <taxon>Embryophyta</taxon>
        <taxon>Tracheophyta</taxon>
        <taxon>Spermatophyta</taxon>
        <taxon>Magnoliopsida</taxon>
        <taxon>eudicotyledons</taxon>
        <taxon>Gunneridae</taxon>
        <taxon>Pentapetalae</taxon>
        <taxon>rosids</taxon>
        <taxon>fabids</taxon>
        <taxon>Fagales</taxon>
        <taxon>Fagaceae</taxon>
        <taxon>Quercus</taxon>
    </lineage>
</organism>
<evidence type="ECO:0000256" key="4">
    <source>
        <dbReference type="ARBA" id="ARBA00023089"/>
    </source>
</evidence>
<keyword evidence="2 5" id="KW-0217">Developmental protein</keyword>
<dbReference type="EnsemblPlants" id="QL03p002694:mrna">
    <property type="protein sequence ID" value="QL03p002694:mrna"/>
    <property type="gene ID" value="QL03p002694"/>
</dbReference>
<proteinExistence type="inferred from homology"/>
<keyword evidence="3 5" id="KW-0221">Differentiation</keyword>
<evidence type="ECO:0000256" key="2">
    <source>
        <dbReference type="ARBA" id="ARBA00022473"/>
    </source>
</evidence>
<reference evidence="7" key="2">
    <citation type="submission" date="2021-01" db="UniProtKB">
        <authorList>
            <consortium name="EnsemblPlants"/>
        </authorList>
    </citation>
    <scope>IDENTIFICATION</scope>
</reference>
<dbReference type="GO" id="GO:0030154">
    <property type="term" value="P:cell differentiation"/>
    <property type="evidence" value="ECO:0007669"/>
    <property type="project" value="UniProtKB-KW"/>
</dbReference>
<reference evidence="7 8" key="1">
    <citation type="journal article" date="2016" name="G3 (Bethesda)">
        <title>First Draft Assembly and Annotation of the Genome of a California Endemic Oak Quercus lobata Nee (Fagaceae).</title>
        <authorList>
            <person name="Sork V.L."/>
            <person name="Fitz-Gibbon S.T."/>
            <person name="Puiu D."/>
            <person name="Crepeau M."/>
            <person name="Gugger P.F."/>
            <person name="Sherman R."/>
            <person name="Stevens K."/>
            <person name="Langley C.H."/>
            <person name="Pellegrini M."/>
            <person name="Salzberg S.L."/>
        </authorList>
    </citation>
    <scope>NUCLEOTIDE SEQUENCE [LARGE SCALE GENOMIC DNA]</scope>
    <source>
        <strain evidence="7 8">cv. SW786</strain>
    </source>
</reference>
<sequence>MTKDFIKNLIERKIYIKAVRFICAFKLVDKFPPVPLLKKYLENSRSSTKNSCKRKKSLEEKDKAANREIAALRDVLGCITDYNLETQFPPKDIERRVLELEKLKAERRNAASTSAVEVGPKQPDVKKCDNSGSARKQQAQPQNRNKRARTAVSTVRPHAMPVPAHGGHGHFGYAGNYSLSPYLGAGQQFVRNHYLFHF</sequence>
<dbReference type="PANTHER" id="PTHR31791:SF37">
    <property type="entry name" value="A_TM021B04.7 PROTEIN"/>
    <property type="match status" value="1"/>
</dbReference>
<comment type="similarity">
    <text evidence="1 5">Belongs to the Frigida family.</text>
</comment>
<keyword evidence="8" id="KW-1185">Reference proteome</keyword>
<dbReference type="Pfam" id="PF07899">
    <property type="entry name" value="Frigida"/>
    <property type="match status" value="1"/>
</dbReference>
<feature type="compositionally biased region" description="Polar residues" evidence="6">
    <location>
        <begin position="130"/>
        <end position="143"/>
    </location>
</feature>